<organism evidence="2 3">
    <name type="scientific">Leptospira bouyouniensis</name>
    <dbReference type="NCBI Taxonomy" id="2484911"/>
    <lineage>
        <taxon>Bacteria</taxon>
        <taxon>Pseudomonadati</taxon>
        <taxon>Spirochaetota</taxon>
        <taxon>Spirochaetia</taxon>
        <taxon>Leptospirales</taxon>
        <taxon>Leptospiraceae</taxon>
        <taxon>Leptospira</taxon>
    </lineage>
</organism>
<dbReference type="PANTHER" id="PTHR30231:SF42">
    <property type="entry name" value="EXONUCLEASE"/>
    <property type="match status" value="1"/>
</dbReference>
<sequence>MILNQNEKRFTAIDFETAQGYRWSICQVGIVIYEDFQIKEEHDFLVQPPSNYYWNSFSDIHGLTADHTKDSPTFDIVWKFNEPYIVNQIVVAHNGLSFDFPVLRKTLEFYQIEEPIYEKADTYRLYGEKLSSLCEKYEIMLDHHNALSDARACGELYKRYLLKRKDSV</sequence>
<dbReference type="GO" id="GO:0006259">
    <property type="term" value="P:DNA metabolic process"/>
    <property type="evidence" value="ECO:0007669"/>
    <property type="project" value="UniProtKB-ARBA"/>
</dbReference>
<dbReference type="InterPro" id="IPR012337">
    <property type="entry name" value="RNaseH-like_sf"/>
</dbReference>
<dbReference type="Gene3D" id="3.30.420.10">
    <property type="entry name" value="Ribonuclease H-like superfamily/Ribonuclease H"/>
    <property type="match status" value="1"/>
</dbReference>
<dbReference type="Proteomes" id="UP000297641">
    <property type="component" value="Unassembled WGS sequence"/>
</dbReference>
<keyword evidence="2" id="KW-0540">Nuclease</keyword>
<keyword evidence="2" id="KW-0378">Hydrolase</keyword>
<gene>
    <name evidence="2" type="ORF">EHQ43_11720</name>
</gene>
<dbReference type="InterPro" id="IPR013520">
    <property type="entry name" value="Ribonucl_H"/>
</dbReference>
<dbReference type="GO" id="GO:0005829">
    <property type="term" value="C:cytosol"/>
    <property type="evidence" value="ECO:0007669"/>
    <property type="project" value="TreeGrafter"/>
</dbReference>
<evidence type="ECO:0000259" key="1">
    <source>
        <dbReference type="SMART" id="SM00479"/>
    </source>
</evidence>
<reference evidence="2 3" key="1">
    <citation type="journal article" date="2019" name="PLoS Negl. Trop. Dis.">
        <title>Revisiting the worldwide diversity of Leptospira species in the environment.</title>
        <authorList>
            <person name="Vincent A.T."/>
            <person name="Schiettekatte O."/>
            <person name="Bourhy P."/>
            <person name="Veyrier F.J."/>
            <person name="Picardeau M."/>
        </authorList>
    </citation>
    <scope>NUCLEOTIDE SEQUENCE [LARGE SCALE GENOMIC DNA]</scope>
    <source>
        <strain evidence="2 3">201800273</strain>
    </source>
</reference>
<dbReference type="GO" id="GO:0008408">
    <property type="term" value="F:3'-5' exonuclease activity"/>
    <property type="evidence" value="ECO:0007669"/>
    <property type="project" value="TreeGrafter"/>
</dbReference>
<dbReference type="InterPro" id="IPR036397">
    <property type="entry name" value="RNaseH_sf"/>
</dbReference>
<protein>
    <submittedName>
        <fullName evidence="2">Exonuclease</fullName>
    </submittedName>
</protein>
<feature type="domain" description="Exonuclease" evidence="1">
    <location>
        <begin position="9"/>
        <end position="166"/>
    </location>
</feature>
<dbReference type="GO" id="GO:0003676">
    <property type="term" value="F:nucleic acid binding"/>
    <property type="evidence" value="ECO:0007669"/>
    <property type="project" value="InterPro"/>
</dbReference>
<evidence type="ECO:0000313" key="2">
    <source>
        <dbReference type="EMBL" id="TGL04066.1"/>
    </source>
</evidence>
<comment type="caution">
    <text evidence="2">The sequence shown here is derived from an EMBL/GenBank/DDBJ whole genome shotgun (WGS) entry which is preliminary data.</text>
</comment>
<dbReference type="SUPFAM" id="SSF53098">
    <property type="entry name" value="Ribonuclease H-like"/>
    <property type="match status" value="1"/>
</dbReference>
<proteinExistence type="predicted"/>
<evidence type="ECO:0000313" key="3">
    <source>
        <dbReference type="Proteomes" id="UP000297641"/>
    </source>
</evidence>
<dbReference type="PANTHER" id="PTHR30231">
    <property type="entry name" value="DNA POLYMERASE III SUBUNIT EPSILON"/>
    <property type="match status" value="1"/>
</dbReference>
<dbReference type="Pfam" id="PF00929">
    <property type="entry name" value="RNase_T"/>
    <property type="match status" value="1"/>
</dbReference>
<name>A0A7I0IL12_9LEPT</name>
<dbReference type="EMBL" id="RQFT01000011">
    <property type="protein sequence ID" value="TGL04066.1"/>
    <property type="molecule type" value="Genomic_DNA"/>
</dbReference>
<keyword evidence="2" id="KW-0269">Exonuclease</keyword>
<dbReference type="AlphaFoldDB" id="A0A7I0IL12"/>
<accession>A0A7I0IL12</accession>
<dbReference type="SMART" id="SM00479">
    <property type="entry name" value="EXOIII"/>
    <property type="match status" value="1"/>
</dbReference>